<evidence type="ECO:0000313" key="1">
    <source>
        <dbReference type="EMBL" id="MET3773254.1"/>
    </source>
</evidence>
<proteinExistence type="predicted"/>
<evidence type="ECO:0000313" key="2">
    <source>
        <dbReference type="Proteomes" id="UP001549207"/>
    </source>
</evidence>
<gene>
    <name evidence="1" type="ORF">ABIC98_002914</name>
</gene>
<name>A0ACC6THR5_9MICC</name>
<reference evidence="1" key="1">
    <citation type="submission" date="2024-06" db="EMBL/GenBank/DDBJ databases">
        <title>Genomic Encyclopedia of Type Strains, Phase IV (KMG-IV): sequencing the most valuable type-strain genomes for metagenomic binning, comparative biology and taxonomic classification.</title>
        <authorList>
            <person name="Goeker M."/>
        </authorList>
    </citation>
    <scope>NUCLEOTIDE SEQUENCE</scope>
    <source>
        <strain evidence="1">SJCon</strain>
    </source>
</reference>
<dbReference type="EMBL" id="JBEPNJ010000012">
    <property type="protein sequence ID" value="MET3773254.1"/>
    <property type="molecule type" value="Genomic_DNA"/>
</dbReference>
<comment type="caution">
    <text evidence="1">The sequence shown here is derived from an EMBL/GenBank/DDBJ whole genome shotgun (WGS) entry which is preliminary data.</text>
</comment>
<dbReference type="Proteomes" id="UP001549207">
    <property type="component" value="Unassembled WGS sequence"/>
</dbReference>
<organism evidence="1 2">
    <name type="scientific">Arthrobacter nitrophenolicus</name>
    <dbReference type="NCBI Taxonomy" id="683150"/>
    <lineage>
        <taxon>Bacteria</taxon>
        <taxon>Bacillati</taxon>
        <taxon>Actinomycetota</taxon>
        <taxon>Actinomycetes</taxon>
        <taxon>Micrococcales</taxon>
        <taxon>Micrococcaceae</taxon>
        <taxon>Arthrobacter</taxon>
    </lineage>
</organism>
<sequence length="432" mass="44936">MPAFGFVADDLTGAADVLAQSHRYGLEAVLVIGDGPLPGDADVVGIAGPSRSLAGEAFDALVRRDLAGIAPLNLEVLLYKVCSTFDSSTTVGSIGRGIQLLHEQFPLHGPIPVVPAQPGFGRYTAFSNHYATYAGKTYRLDRHPVMSRHPSTPMAEGDLRRVLAEQLGSAREPDAIHLPAYDDGTFKDAWADRRRDLGAQAFVVDAVDEHHMDAVAEALTREEHGHGPSIVVGSGGIMAALARTVSDHAPRTPGPQRPSGPVLAVSASASSTTAEQINDALTHGWEDVPVPADLLQRHDPAAVAALDRRVSAALQKGRNVVVHTTRGAADPRYGTAAPLDAGYVGALIGGVAARMAGAGLTRDIAVCGGDTSSHALIAMGVRELRVSDQFVTAGPILQPDGASAVAGCRLVLKGGQVGPTDILRRFAGQTAS</sequence>
<keyword evidence="2" id="KW-1185">Reference proteome</keyword>
<accession>A0ACC6THR5</accession>
<protein>
    <submittedName>
        <fullName evidence="1">Uncharacterized protein YgbK (DUF1537 family)</fullName>
    </submittedName>
</protein>